<organism evidence="4 5">
    <name type="scientific">Sphingomonas dokdonensis</name>
    <dbReference type="NCBI Taxonomy" id="344880"/>
    <lineage>
        <taxon>Bacteria</taxon>
        <taxon>Pseudomonadati</taxon>
        <taxon>Pseudomonadota</taxon>
        <taxon>Alphaproteobacteria</taxon>
        <taxon>Sphingomonadales</taxon>
        <taxon>Sphingomonadaceae</taxon>
        <taxon>Sphingomonas</taxon>
    </lineage>
</organism>
<evidence type="ECO:0000259" key="3">
    <source>
        <dbReference type="Pfam" id="PF00144"/>
    </source>
</evidence>
<accession>A0A245ZL17</accession>
<comment type="caution">
    <text evidence="4">The sequence shown here is derived from an EMBL/GenBank/DDBJ whole genome shotgun (WGS) entry which is preliminary data.</text>
</comment>
<dbReference type="InterPro" id="IPR050789">
    <property type="entry name" value="Diverse_Enzym_Activities"/>
</dbReference>
<dbReference type="InterPro" id="IPR001466">
    <property type="entry name" value="Beta-lactam-related"/>
</dbReference>
<dbReference type="Gene3D" id="3.40.710.10">
    <property type="entry name" value="DD-peptidase/beta-lactamase superfamily"/>
    <property type="match status" value="1"/>
</dbReference>
<dbReference type="PANTHER" id="PTHR43283">
    <property type="entry name" value="BETA-LACTAMASE-RELATED"/>
    <property type="match status" value="1"/>
</dbReference>
<feature type="signal peptide" evidence="2">
    <location>
        <begin position="1"/>
        <end position="27"/>
    </location>
</feature>
<sequence length="369" mass="39521">MRAPDRRAVLTGMACAALPLSVRAAQAATPRIGATWPRGIPQRGGFDAAQLAAAADQIGAIGDRQGLVIIHDGRLIFERYWDGAHFTADPHWRNVSFSSGKSWGATMVGRAVTQGHLRVDDLASAYVPAARTGLLPGTTIRHLLTMTSGGSLVTKPSSKAPRRLGDTTPPGPSDEYRRSIGHSEERGAPEGYGVSLTPGERFFYDGAAADHLAEIVTAATGRTSHDYMMQEVVAKLGCTDFAYQPEGVDRNGDVRIGGSILLSCRDLARLGQLYFDKGRWNGRSLVDSAFIAAATTPSPRNPDYGFLWWLNTSGKITKAPRSMFFAAGAFGQFCFVVPERRLVVATMGFGAGQLSGDAIWEPLAPVLLT</sequence>
<dbReference type="Pfam" id="PF00144">
    <property type="entry name" value="Beta-lactamase"/>
    <property type="match status" value="1"/>
</dbReference>
<feature type="chain" id="PRO_5012015204" evidence="2">
    <location>
        <begin position="28"/>
        <end position="369"/>
    </location>
</feature>
<protein>
    <submittedName>
        <fullName evidence="4">Beta-lactamase</fullName>
    </submittedName>
</protein>
<evidence type="ECO:0000313" key="4">
    <source>
        <dbReference type="EMBL" id="OWK30430.1"/>
    </source>
</evidence>
<feature type="compositionally biased region" description="Basic and acidic residues" evidence="1">
    <location>
        <begin position="174"/>
        <end position="188"/>
    </location>
</feature>
<proteinExistence type="predicted"/>
<feature type="domain" description="Beta-lactamase-related" evidence="3">
    <location>
        <begin position="59"/>
        <end position="347"/>
    </location>
</feature>
<evidence type="ECO:0000256" key="1">
    <source>
        <dbReference type="SAM" id="MobiDB-lite"/>
    </source>
</evidence>
<evidence type="ECO:0000313" key="5">
    <source>
        <dbReference type="Proteomes" id="UP000197290"/>
    </source>
</evidence>
<dbReference type="PANTHER" id="PTHR43283:SF7">
    <property type="entry name" value="BETA-LACTAMASE-RELATED DOMAIN-CONTAINING PROTEIN"/>
    <property type="match status" value="1"/>
</dbReference>
<evidence type="ECO:0000256" key="2">
    <source>
        <dbReference type="SAM" id="SignalP"/>
    </source>
</evidence>
<gene>
    <name evidence="4" type="ORF">SPDO_21170</name>
</gene>
<dbReference type="EMBL" id="NBBI01000003">
    <property type="protein sequence ID" value="OWK30430.1"/>
    <property type="molecule type" value="Genomic_DNA"/>
</dbReference>
<dbReference type="SUPFAM" id="SSF56601">
    <property type="entry name" value="beta-lactamase/transpeptidase-like"/>
    <property type="match status" value="1"/>
</dbReference>
<keyword evidence="2" id="KW-0732">Signal</keyword>
<keyword evidence="5" id="KW-1185">Reference proteome</keyword>
<dbReference type="Proteomes" id="UP000197290">
    <property type="component" value="Unassembled WGS sequence"/>
</dbReference>
<feature type="region of interest" description="Disordered" evidence="1">
    <location>
        <begin position="151"/>
        <end position="191"/>
    </location>
</feature>
<dbReference type="InterPro" id="IPR012338">
    <property type="entry name" value="Beta-lactam/transpept-like"/>
</dbReference>
<reference evidence="4 5" key="1">
    <citation type="submission" date="2017-03" db="EMBL/GenBank/DDBJ databases">
        <title>Genome sequence of Sphingomonas dokdonensis DSM 21029.</title>
        <authorList>
            <person name="Poehlein A."/>
            <person name="Wuebbeler J.H."/>
            <person name="Steinbuechel A."/>
            <person name="Daniel R."/>
        </authorList>
    </citation>
    <scope>NUCLEOTIDE SEQUENCE [LARGE SCALE GENOMIC DNA]</scope>
    <source>
        <strain evidence="4 5">DSM 21029</strain>
    </source>
</reference>
<dbReference type="RefSeq" id="WP_088367411.1">
    <property type="nucleotide sequence ID" value="NZ_NBBI01000003.1"/>
</dbReference>
<name>A0A245ZL17_9SPHN</name>
<dbReference type="AlphaFoldDB" id="A0A245ZL17"/>